<accession>A0ABM7NN93</accession>
<proteinExistence type="predicted"/>
<sequence>MAYSKLKIEVIRIVAILLLLSLSLGIYNKGGASKEEVVEKLLISVYDKDGKTHMWKVIPKKRKEELILKNREVMTFGDISTNEEWLAYADAIGTGPWELFVKNLQNREVFQVTNNDQAGEIDIEILSEKPLKICVSRVGLSSPIPRIWIFDVEKKKAQMVKPINSDMVFDEIEVIDSNHILTVAYSYKDEKKMYEDNSSVDSIKHTFYIIDLKNQKYTKITELKAGSIGALGFVPKSNIITFSATNIYLNSTRKKGETGIYKLDLKSKVIVPILTESMLKKIKDTPVEEFSSPISGYLSNDGKKLWFIGIPKDAKRMFFGEGIEAYPSAVFEYDLREKKVRKIFEKKNTFITRMTVSYGK</sequence>
<evidence type="ECO:0000313" key="2">
    <source>
        <dbReference type="Proteomes" id="UP000663623"/>
    </source>
</evidence>
<evidence type="ECO:0000313" key="1">
    <source>
        <dbReference type="EMBL" id="BCS81601.1"/>
    </source>
</evidence>
<reference evidence="1 2" key="1">
    <citation type="submission" date="2021-02" db="EMBL/GenBank/DDBJ databases">
        <title>Nitrogen-fixing ability and nitrogen fixation related genes of thermophilic fermentative bacteria in the genus Caldicellulosiruptor.</title>
        <authorList>
            <person name="Chen Y."/>
            <person name="Nishihara A."/>
            <person name="Haruta S."/>
        </authorList>
    </citation>
    <scope>NUCLEOTIDE SEQUENCE [LARGE SCALE GENOMIC DNA]</scope>
    <source>
        <strain evidence="1 2">YA01</strain>
    </source>
</reference>
<dbReference type="RefSeq" id="WP_207178485.1">
    <property type="nucleotide sequence ID" value="NZ_AP024480.1"/>
</dbReference>
<dbReference type="Proteomes" id="UP000663623">
    <property type="component" value="Chromosome"/>
</dbReference>
<organism evidence="1 2">
    <name type="scientific">Caldicellulosiruptor diazotrophicus</name>
    <dbReference type="NCBI Taxonomy" id="2806205"/>
    <lineage>
        <taxon>Bacteria</taxon>
        <taxon>Bacillati</taxon>
        <taxon>Bacillota</taxon>
        <taxon>Bacillota incertae sedis</taxon>
        <taxon>Caldicellulosiruptorales</taxon>
        <taxon>Caldicellulosiruptoraceae</taxon>
        <taxon>Caldicellulosiruptor</taxon>
    </lineage>
</organism>
<protein>
    <submittedName>
        <fullName evidence="1">Glycoprotein or S-layer protein</fullName>
    </submittedName>
</protein>
<dbReference type="EMBL" id="AP024480">
    <property type="protein sequence ID" value="BCS81601.1"/>
    <property type="molecule type" value="Genomic_DNA"/>
</dbReference>
<gene>
    <name evidence="1" type="ORF">CaldiYA01_15610</name>
</gene>
<name>A0ABM7NN93_9FIRM</name>
<keyword evidence="2" id="KW-1185">Reference proteome</keyword>
<dbReference type="SUPFAM" id="SSF69304">
    <property type="entry name" value="Tricorn protease N-terminal domain"/>
    <property type="match status" value="1"/>
</dbReference>